<gene>
    <name evidence="1" type="ORF">ABMA27_010372</name>
</gene>
<evidence type="ECO:0000313" key="1">
    <source>
        <dbReference type="EMBL" id="KAL0860057.1"/>
    </source>
</evidence>
<dbReference type="InterPro" id="IPR043502">
    <property type="entry name" value="DNA/RNA_pol_sf"/>
</dbReference>
<organism evidence="1 2">
    <name type="scientific">Loxostege sticticalis</name>
    <name type="common">Beet webworm moth</name>
    <dbReference type="NCBI Taxonomy" id="481309"/>
    <lineage>
        <taxon>Eukaryota</taxon>
        <taxon>Metazoa</taxon>
        <taxon>Ecdysozoa</taxon>
        <taxon>Arthropoda</taxon>
        <taxon>Hexapoda</taxon>
        <taxon>Insecta</taxon>
        <taxon>Pterygota</taxon>
        <taxon>Neoptera</taxon>
        <taxon>Endopterygota</taxon>
        <taxon>Lepidoptera</taxon>
        <taxon>Glossata</taxon>
        <taxon>Ditrysia</taxon>
        <taxon>Pyraloidea</taxon>
        <taxon>Crambidae</taxon>
        <taxon>Pyraustinae</taxon>
        <taxon>Loxostege</taxon>
    </lineage>
</organism>
<protein>
    <recommendedName>
        <fullName evidence="3">Reverse transcriptase domain-containing protein</fullName>
    </recommendedName>
</protein>
<dbReference type="SUPFAM" id="SSF56672">
    <property type="entry name" value="DNA/RNA polymerases"/>
    <property type="match status" value="1"/>
</dbReference>
<evidence type="ECO:0008006" key="3">
    <source>
        <dbReference type="Google" id="ProtNLM"/>
    </source>
</evidence>
<sequence>MKEIPQEEINKKSVYLPHHAVVRSEKETTKTRVVFDASCKGTNGVSLNDKLMNGPVLQEDLRSIIMRWRMHKVCFVSDIEKMYRMILVDKEHIDFQRVLWRQNTSKSDEVKHFWLLTVTFGTTSAPYLAVKTLMQLSIDEGQDYPIAARMIREDFYVDDLLDVRM</sequence>
<name>A0ABR3H5H9_LOXSC</name>
<reference evidence="1 2" key="1">
    <citation type="submission" date="2024-06" db="EMBL/GenBank/DDBJ databases">
        <title>A chromosome-level genome assembly of beet webworm, Loxostege sticticalis.</title>
        <authorList>
            <person name="Zhang Y."/>
        </authorList>
    </citation>
    <scope>NUCLEOTIDE SEQUENCE [LARGE SCALE GENOMIC DNA]</scope>
    <source>
        <strain evidence="1">AQ026</strain>
        <tissue evidence="1">Whole body</tissue>
    </source>
</reference>
<keyword evidence="2" id="KW-1185">Reference proteome</keyword>
<dbReference type="PANTHER" id="PTHR47331:SF1">
    <property type="entry name" value="GAG-LIKE PROTEIN"/>
    <property type="match status" value="1"/>
</dbReference>
<dbReference type="PANTHER" id="PTHR47331">
    <property type="entry name" value="PHD-TYPE DOMAIN-CONTAINING PROTEIN"/>
    <property type="match status" value="1"/>
</dbReference>
<proteinExistence type="predicted"/>
<evidence type="ECO:0000313" key="2">
    <source>
        <dbReference type="Proteomes" id="UP001549920"/>
    </source>
</evidence>
<dbReference type="EMBL" id="JBEUOH010000026">
    <property type="protein sequence ID" value="KAL0860057.1"/>
    <property type="molecule type" value="Genomic_DNA"/>
</dbReference>
<accession>A0ABR3H5H9</accession>
<dbReference type="Proteomes" id="UP001549920">
    <property type="component" value="Unassembled WGS sequence"/>
</dbReference>
<comment type="caution">
    <text evidence="1">The sequence shown here is derived from an EMBL/GenBank/DDBJ whole genome shotgun (WGS) entry which is preliminary data.</text>
</comment>